<organism evidence="3 4">
    <name type="scientific">Haemaphysalis longicornis</name>
    <name type="common">Bush tick</name>
    <dbReference type="NCBI Taxonomy" id="44386"/>
    <lineage>
        <taxon>Eukaryota</taxon>
        <taxon>Metazoa</taxon>
        <taxon>Ecdysozoa</taxon>
        <taxon>Arthropoda</taxon>
        <taxon>Chelicerata</taxon>
        <taxon>Arachnida</taxon>
        <taxon>Acari</taxon>
        <taxon>Parasitiformes</taxon>
        <taxon>Ixodida</taxon>
        <taxon>Ixodoidea</taxon>
        <taxon>Ixodidae</taxon>
        <taxon>Haemaphysalinae</taxon>
        <taxon>Haemaphysalis</taxon>
    </lineage>
</organism>
<comment type="caution">
    <text evidence="3">The sequence shown here is derived from an EMBL/GenBank/DDBJ whole genome shotgun (WGS) entry which is preliminary data.</text>
</comment>
<name>A0A9J6GT00_HAELO</name>
<dbReference type="GO" id="GO:0005576">
    <property type="term" value="C:extracellular region"/>
    <property type="evidence" value="ECO:0007669"/>
    <property type="project" value="InterPro"/>
</dbReference>
<dbReference type="EMBL" id="JABSTR010000008">
    <property type="protein sequence ID" value="KAH9377380.1"/>
    <property type="molecule type" value="Genomic_DNA"/>
</dbReference>
<gene>
    <name evidence="3" type="ORF">HPB48_008612</name>
</gene>
<evidence type="ECO:0000256" key="1">
    <source>
        <dbReference type="SAM" id="MobiDB-lite"/>
    </source>
</evidence>
<sequence length="311" mass="34000">MCITPPPAQRRKAEDVDPRNADMVAVTLGILLAVSTWLTAALRPDCHMKPQHTLCLRPNQACQHISRGVDAAARARILELHNDYRSRVAKGQLPGFPAAADMQELLWNEELAEVAQAHAELCTDTQGVGKLEHDIDRSTTTFLKVGQNLAGSASSAIKPVDWDDSVKTWFNEYTNYPPNRVAAYDQSGISKAIGHFTQVIWARSRYVGCGYLQYYVPNSIYKDVKLYTCNYGPAGNSLGLPVYQEGQTCSACPQPTTCNESSGLCFDDQSSRRDIRPCSIDVENRGDGDAGAPQPGDKTAATGESQMSTQQ</sequence>
<proteinExistence type="predicted"/>
<keyword evidence="4" id="KW-1185">Reference proteome</keyword>
<evidence type="ECO:0000259" key="2">
    <source>
        <dbReference type="SMART" id="SM00198"/>
    </source>
</evidence>
<dbReference type="PROSITE" id="PS01009">
    <property type="entry name" value="CRISP_1"/>
    <property type="match status" value="1"/>
</dbReference>
<evidence type="ECO:0000313" key="4">
    <source>
        <dbReference type="Proteomes" id="UP000821853"/>
    </source>
</evidence>
<feature type="region of interest" description="Disordered" evidence="1">
    <location>
        <begin position="276"/>
        <end position="311"/>
    </location>
</feature>
<dbReference type="OMA" id="CGYAYYI"/>
<dbReference type="Proteomes" id="UP000821853">
    <property type="component" value="Unassembled WGS sequence"/>
</dbReference>
<dbReference type="SUPFAM" id="SSF55797">
    <property type="entry name" value="PR-1-like"/>
    <property type="match status" value="1"/>
</dbReference>
<dbReference type="PRINTS" id="PR00837">
    <property type="entry name" value="V5TPXLIKE"/>
</dbReference>
<dbReference type="PRINTS" id="PR00838">
    <property type="entry name" value="V5ALLERGEN"/>
</dbReference>
<dbReference type="PANTHER" id="PTHR10334">
    <property type="entry name" value="CYSTEINE-RICH SECRETORY PROTEIN-RELATED"/>
    <property type="match status" value="1"/>
</dbReference>
<protein>
    <recommendedName>
        <fullName evidence="2">SCP domain-containing protein</fullName>
    </recommendedName>
</protein>
<dbReference type="InterPro" id="IPR001283">
    <property type="entry name" value="CRISP-related"/>
</dbReference>
<dbReference type="Gene3D" id="3.40.33.10">
    <property type="entry name" value="CAP"/>
    <property type="match status" value="1"/>
</dbReference>
<dbReference type="InterPro" id="IPR014044">
    <property type="entry name" value="CAP_dom"/>
</dbReference>
<dbReference type="OrthoDB" id="414826at2759"/>
<reference evidence="3 4" key="1">
    <citation type="journal article" date="2020" name="Cell">
        <title>Large-Scale Comparative Analyses of Tick Genomes Elucidate Their Genetic Diversity and Vector Capacities.</title>
        <authorList>
            <consortium name="Tick Genome and Microbiome Consortium (TIGMIC)"/>
            <person name="Jia N."/>
            <person name="Wang J."/>
            <person name="Shi W."/>
            <person name="Du L."/>
            <person name="Sun Y."/>
            <person name="Zhan W."/>
            <person name="Jiang J.F."/>
            <person name="Wang Q."/>
            <person name="Zhang B."/>
            <person name="Ji P."/>
            <person name="Bell-Sakyi L."/>
            <person name="Cui X.M."/>
            <person name="Yuan T.T."/>
            <person name="Jiang B.G."/>
            <person name="Yang W.F."/>
            <person name="Lam T.T."/>
            <person name="Chang Q.C."/>
            <person name="Ding S.J."/>
            <person name="Wang X.J."/>
            <person name="Zhu J.G."/>
            <person name="Ruan X.D."/>
            <person name="Zhao L."/>
            <person name="Wei J.T."/>
            <person name="Ye R.Z."/>
            <person name="Que T.C."/>
            <person name="Du C.H."/>
            <person name="Zhou Y.H."/>
            <person name="Cheng J.X."/>
            <person name="Dai P.F."/>
            <person name="Guo W.B."/>
            <person name="Han X.H."/>
            <person name="Huang E.J."/>
            <person name="Li L.F."/>
            <person name="Wei W."/>
            <person name="Gao Y.C."/>
            <person name="Liu J.Z."/>
            <person name="Shao H.Z."/>
            <person name="Wang X."/>
            <person name="Wang C.C."/>
            <person name="Yang T.C."/>
            <person name="Huo Q.B."/>
            <person name="Li W."/>
            <person name="Chen H.Y."/>
            <person name="Chen S.E."/>
            <person name="Zhou L.G."/>
            <person name="Ni X.B."/>
            <person name="Tian J.H."/>
            <person name="Sheng Y."/>
            <person name="Liu T."/>
            <person name="Pan Y.S."/>
            <person name="Xia L.Y."/>
            <person name="Li J."/>
            <person name="Zhao F."/>
            <person name="Cao W.C."/>
        </authorList>
    </citation>
    <scope>NUCLEOTIDE SEQUENCE [LARGE SCALE GENOMIC DNA]</scope>
    <source>
        <strain evidence="3">HaeL-2018</strain>
    </source>
</reference>
<dbReference type="InterPro" id="IPR035940">
    <property type="entry name" value="CAP_sf"/>
</dbReference>
<dbReference type="Pfam" id="PF00188">
    <property type="entry name" value="CAP"/>
    <property type="match status" value="1"/>
</dbReference>
<dbReference type="SMART" id="SM00198">
    <property type="entry name" value="SCP"/>
    <property type="match status" value="1"/>
</dbReference>
<accession>A0A9J6GT00</accession>
<feature type="compositionally biased region" description="Basic and acidic residues" evidence="1">
    <location>
        <begin position="276"/>
        <end position="288"/>
    </location>
</feature>
<dbReference type="InterPro" id="IPR018244">
    <property type="entry name" value="Allrgn_V5/Tpx1_CS"/>
</dbReference>
<feature type="compositionally biased region" description="Polar residues" evidence="1">
    <location>
        <begin position="302"/>
        <end position="311"/>
    </location>
</feature>
<dbReference type="AlphaFoldDB" id="A0A9J6GT00"/>
<feature type="domain" description="SCP" evidence="2">
    <location>
        <begin position="72"/>
        <end position="239"/>
    </location>
</feature>
<dbReference type="VEuPathDB" id="VectorBase:HLOH_054002"/>
<evidence type="ECO:0000313" key="3">
    <source>
        <dbReference type="EMBL" id="KAH9377380.1"/>
    </source>
</evidence>
<dbReference type="CDD" id="cd05380">
    <property type="entry name" value="CAP_euk"/>
    <property type="match status" value="1"/>
</dbReference>
<dbReference type="InterPro" id="IPR002413">
    <property type="entry name" value="V5_allergen-like"/>
</dbReference>